<protein>
    <submittedName>
        <fullName evidence="7">Formyltransferase</fullName>
    </submittedName>
</protein>
<name>A0A6J4S6W4_9ACTN</name>
<evidence type="ECO:0000256" key="2">
    <source>
        <dbReference type="ARBA" id="ARBA00022679"/>
    </source>
</evidence>
<evidence type="ECO:0000256" key="3">
    <source>
        <dbReference type="ARBA" id="ARBA00022917"/>
    </source>
</evidence>
<dbReference type="Gene3D" id="3.40.50.12230">
    <property type="match status" value="1"/>
</dbReference>
<feature type="domain" description="Formyl transferase N-terminal" evidence="5">
    <location>
        <begin position="6"/>
        <end position="163"/>
    </location>
</feature>
<dbReference type="AlphaFoldDB" id="A0A6J4S6W4"/>
<dbReference type="Pfam" id="PF00551">
    <property type="entry name" value="Formyl_trans_N"/>
    <property type="match status" value="1"/>
</dbReference>
<sequence length="327" mass="34428">MRVVRIVVNGQQAFGAEVLTALRDRGEEVVAVYCAPDRPGAGPDPLRAAAEAAGVPVRQPASFRDPRVAEELRELAPDLMVMAFVTLLVPGDVLAIPRHGSIQYHPSLLPRHRGPSAINWAIIGREPTTGVTIFWPDDGLDTGPVLLTREVVIEPDDTVGTLYFDKLFPLGVAAMLDAVDLVAAGRAPRIAQDESRATYESWCRREDVAIDWTRSSQEVYALVRGGDPRPGAWTTLGGTEVGCLAGRPLPAAGGTPGEVIAVDPDGIVVATGDGALRIGRVRVDGKKAPAAEWAQEVGLAPGASFDAAPAGDAPSTPAARPAQPRPM</sequence>
<keyword evidence="2 7" id="KW-0808">Transferase</keyword>
<accession>A0A6J4S6W4</accession>
<comment type="similarity">
    <text evidence="1">Belongs to the Fmt family.</text>
</comment>
<evidence type="ECO:0000259" key="5">
    <source>
        <dbReference type="Pfam" id="PF00551"/>
    </source>
</evidence>
<dbReference type="InterPro" id="IPR002376">
    <property type="entry name" value="Formyl_transf_N"/>
</dbReference>
<dbReference type="SUPFAM" id="SSF53328">
    <property type="entry name" value="Formyltransferase"/>
    <property type="match status" value="1"/>
</dbReference>
<dbReference type="CDD" id="cd08704">
    <property type="entry name" value="Met_tRNA_FMT_C"/>
    <property type="match status" value="1"/>
</dbReference>
<evidence type="ECO:0000313" key="7">
    <source>
        <dbReference type="EMBL" id="CAA9490887.1"/>
    </source>
</evidence>
<dbReference type="InterPro" id="IPR005793">
    <property type="entry name" value="Formyl_trans_C"/>
</dbReference>
<dbReference type="GO" id="GO:0005829">
    <property type="term" value="C:cytosol"/>
    <property type="evidence" value="ECO:0007669"/>
    <property type="project" value="TreeGrafter"/>
</dbReference>
<proteinExistence type="inferred from homology"/>
<dbReference type="GO" id="GO:0004479">
    <property type="term" value="F:methionyl-tRNA formyltransferase activity"/>
    <property type="evidence" value="ECO:0007669"/>
    <property type="project" value="TreeGrafter"/>
</dbReference>
<dbReference type="Pfam" id="PF02911">
    <property type="entry name" value="Formyl_trans_C"/>
    <property type="match status" value="1"/>
</dbReference>
<dbReference type="SUPFAM" id="SSF50486">
    <property type="entry name" value="FMT C-terminal domain-like"/>
    <property type="match status" value="1"/>
</dbReference>
<feature type="region of interest" description="Disordered" evidence="4">
    <location>
        <begin position="302"/>
        <end position="327"/>
    </location>
</feature>
<evidence type="ECO:0000256" key="4">
    <source>
        <dbReference type="SAM" id="MobiDB-lite"/>
    </source>
</evidence>
<organism evidence="7">
    <name type="scientific">uncultured Solirubrobacteraceae bacterium</name>
    <dbReference type="NCBI Taxonomy" id="1162706"/>
    <lineage>
        <taxon>Bacteria</taxon>
        <taxon>Bacillati</taxon>
        <taxon>Actinomycetota</taxon>
        <taxon>Thermoleophilia</taxon>
        <taxon>Solirubrobacterales</taxon>
        <taxon>Solirubrobacteraceae</taxon>
        <taxon>environmental samples</taxon>
    </lineage>
</organism>
<evidence type="ECO:0000259" key="6">
    <source>
        <dbReference type="Pfam" id="PF02911"/>
    </source>
</evidence>
<reference evidence="7" key="1">
    <citation type="submission" date="2020-02" db="EMBL/GenBank/DDBJ databases">
        <authorList>
            <person name="Meier V. D."/>
        </authorList>
    </citation>
    <scope>NUCLEOTIDE SEQUENCE</scope>
    <source>
        <strain evidence="7">AVDCRST_MAG65</strain>
    </source>
</reference>
<dbReference type="InterPro" id="IPR044135">
    <property type="entry name" value="Met-tRNA-FMT_C"/>
</dbReference>
<feature type="domain" description="Formyl transferase C-terminal" evidence="6">
    <location>
        <begin position="205"/>
        <end position="295"/>
    </location>
</feature>
<gene>
    <name evidence="7" type="ORF">AVDCRST_MAG65-2014</name>
</gene>
<keyword evidence="3" id="KW-0648">Protein biosynthesis</keyword>
<dbReference type="EMBL" id="CADCVL010000358">
    <property type="protein sequence ID" value="CAA9490887.1"/>
    <property type="molecule type" value="Genomic_DNA"/>
</dbReference>
<evidence type="ECO:0000256" key="1">
    <source>
        <dbReference type="ARBA" id="ARBA00010699"/>
    </source>
</evidence>
<dbReference type="PANTHER" id="PTHR11138:SF5">
    <property type="entry name" value="METHIONYL-TRNA FORMYLTRANSFERASE, MITOCHONDRIAL"/>
    <property type="match status" value="1"/>
</dbReference>
<dbReference type="InterPro" id="IPR011034">
    <property type="entry name" value="Formyl_transferase-like_C_sf"/>
</dbReference>
<dbReference type="InterPro" id="IPR036477">
    <property type="entry name" value="Formyl_transf_N_sf"/>
</dbReference>
<dbReference type="PANTHER" id="PTHR11138">
    <property type="entry name" value="METHIONYL-TRNA FORMYLTRANSFERASE"/>
    <property type="match status" value="1"/>
</dbReference>